<evidence type="ECO:0000256" key="1">
    <source>
        <dbReference type="ARBA" id="ARBA00004479"/>
    </source>
</evidence>
<name>A0ABM0GR49_SACKO</name>
<dbReference type="Proteomes" id="UP000694865">
    <property type="component" value="Unplaced"/>
</dbReference>
<dbReference type="SUPFAM" id="SSF53300">
    <property type="entry name" value="vWA-like"/>
    <property type="match status" value="1"/>
</dbReference>
<feature type="chain" id="PRO_5046179979" evidence="8">
    <location>
        <begin position="27"/>
        <end position="1240"/>
    </location>
</feature>
<dbReference type="InterPro" id="IPR013608">
    <property type="entry name" value="VWA_N"/>
</dbReference>
<evidence type="ECO:0000256" key="5">
    <source>
        <dbReference type="ARBA" id="ARBA00022989"/>
    </source>
</evidence>
<reference evidence="11" key="1">
    <citation type="submission" date="2025-08" db="UniProtKB">
        <authorList>
            <consortium name="RefSeq"/>
        </authorList>
    </citation>
    <scope>IDENTIFICATION</scope>
    <source>
        <tissue evidence="11">Testes</tissue>
    </source>
</reference>
<evidence type="ECO:0000256" key="8">
    <source>
        <dbReference type="SAM" id="SignalP"/>
    </source>
</evidence>
<dbReference type="GeneID" id="100367067"/>
<dbReference type="PANTHER" id="PTHR10166:SF43">
    <property type="entry name" value="VWA N-TERMINAL DOMAIN-CONTAINING PROTEIN"/>
    <property type="match status" value="1"/>
</dbReference>
<keyword evidence="10" id="KW-1185">Reference proteome</keyword>
<evidence type="ECO:0000313" key="11">
    <source>
        <dbReference type="RefSeq" id="XP_002735490.2"/>
    </source>
</evidence>
<dbReference type="InterPro" id="IPR051173">
    <property type="entry name" value="Ca_channel_alpha-2/delta"/>
</dbReference>
<accession>A0ABM0GR49</accession>
<feature type="signal peptide" evidence="8">
    <location>
        <begin position="1"/>
        <end position="26"/>
    </location>
</feature>
<evidence type="ECO:0000256" key="4">
    <source>
        <dbReference type="ARBA" id="ARBA00022837"/>
    </source>
</evidence>
<sequence length="1240" mass="140704">MELYICKFRAAILLLSVVSLVRFAHAQYTIEEEKWPEGKLAADVQNWALVIQNYILELASDGLKTSHMQSFYDKANYTMEHKDGFETLQRVKSSLRDYFSKKEQAARRIAEAVATMYDNNNQNAEVLEFSKLQDVPYKYYKDSDIPNRLPRNMEFSPYFKQKISSESSVVKISDEVPRDSNVTINTVMYTYGLDEVFKQNNLKDPLLRWQYFGSKDGILRMYPGREWDTNFAGFYNDYDPRVRPWYIAATSGPKDVAIILDCSYSMTGKKFEIGKAVVKTILNTLTKQDYVNVICARASHWDEVGKWHLFSTDVLSCQDNRLVPASTAHRKDLKEKIETLVPGGTSELHYLTIDDGEEFPGRLACENRGSMKKLLSGNNLISQMNNYFEFLSSNTEGTQGLWTSPYLDAWGLGLMVTVAIPAVSKISNKVIGVAGIDATLEEIENLIVNEQWGSVYAFLVNNEGETIFHPLLKPSSKLVDDPIFIPISKLEQRDGKPAAFAEVEAAMRRGESGSKTIEDAYRGLPKARIFSYLTIDDGEEFPGRLACENRGSMKKLLSGNNLISQMNNYFEFLSSNTEGTQGLWTSPYLDAWGLGLMVTVAIPAVSKISNKVIGVAGIDATLEEIENLIVNEQWGSVYAFLVNNEGETIFHPLLKPSSKLVDDPIFIPISKLEQRDGKPAAFAEVEAAMRRGESGSKTIEDAYRGLPKGDFADGVKLLQQPATYYYTALNASVYAFAFNLAESDSEFRRTHEPEESLRKTLPTSIFNLIIKYDSELARQKLPGLFEKMKVEYNLPKYPQLRVTYLHSSFMLAPKCYCDPNSYLFDEDLANKTVTAHLFMNGNETAKDCPNSIYEKNIRADVLITSQIEEIWKTRKFDLLDDVKWTYIGCRSGVFRTYPGHRSRRTYDPTKRPWYHRTMTNPEKTAISTAYMDAAGVGKIISISQAIFEGMPLRTQEECDMVEGLKPGGCVCESYEECLSGHCYHSEAPGYMQLRRRCASEKVEAVTALDILYKDFHNNVYLSMQSSDGERSCRQTYRCPNGEDMCQTRCYLFDNFANLVTDPEFIHASDLDERQYKRVSLGKKEGEVMHELIYKHGFFERKEQIDFQGSCSVSPYSPKVTLDGIAKTPEELDDYFRTKGPIPSFSNNFGCIQDVVGYQANSSALGPSGMITGNVTGACKSGFYYLTALPKTNLFLLVIENWRNDSESNFFNFNCRITNRFRALQTSNWFYPVTGTLRYWR</sequence>
<evidence type="ECO:0000256" key="7">
    <source>
        <dbReference type="ARBA" id="ARBA00023180"/>
    </source>
</evidence>
<feature type="domain" description="VWA N-terminal" evidence="9">
    <location>
        <begin position="139"/>
        <end position="227"/>
    </location>
</feature>
<keyword evidence="4" id="KW-0106">Calcium</keyword>
<gene>
    <name evidence="11" type="primary">LOC100367067</name>
</gene>
<evidence type="ECO:0000256" key="6">
    <source>
        <dbReference type="ARBA" id="ARBA00023136"/>
    </source>
</evidence>
<keyword evidence="5" id="KW-1133">Transmembrane helix</keyword>
<comment type="subcellular location">
    <subcellularLocation>
        <location evidence="1">Membrane</location>
        <topology evidence="1">Single-pass type I membrane protein</topology>
    </subcellularLocation>
</comment>
<evidence type="ECO:0000256" key="2">
    <source>
        <dbReference type="ARBA" id="ARBA00022692"/>
    </source>
</evidence>
<dbReference type="Pfam" id="PF08399">
    <property type="entry name" value="VWA_N"/>
    <property type="match status" value="1"/>
</dbReference>
<dbReference type="Gene3D" id="3.30.450.20">
    <property type="entry name" value="PAS domain"/>
    <property type="match status" value="3"/>
</dbReference>
<evidence type="ECO:0000256" key="3">
    <source>
        <dbReference type="ARBA" id="ARBA00022729"/>
    </source>
</evidence>
<protein>
    <submittedName>
        <fullName evidence="11">Voltage-dependent calcium channel subunit alpha-2/delta-1-like</fullName>
    </submittedName>
</protein>
<evidence type="ECO:0000313" key="10">
    <source>
        <dbReference type="Proteomes" id="UP000694865"/>
    </source>
</evidence>
<keyword evidence="6" id="KW-0472">Membrane</keyword>
<keyword evidence="3 8" id="KW-0732">Signal</keyword>
<organism evidence="10 11">
    <name type="scientific">Saccoglossus kowalevskii</name>
    <name type="common">Acorn worm</name>
    <dbReference type="NCBI Taxonomy" id="10224"/>
    <lineage>
        <taxon>Eukaryota</taxon>
        <taxon>Metazoa</taxon>
        <taxon>Hemichordata</taxon>
        <taxon>Enteropneusta</taxon>
        <taxon>Harrimaniidae</taxon>
        <taxon>Saccoglossus</taxon>
    </lineage>
</organism>
<keyword evidence="2" id="KW-0812">Transmembrane</keyword>
<proteinExistence type="predicted"/>
<dbReference type="RefSeq" id="XP_002735490.2">
    <property type="nucleotide sequence ID" value="XM_002735444.2"/>
</dbReference>
<evidence type="ECO:0000259" key="9">
    <source>
        <dbReference type="Pfam" id="PF08399"/>
    </source>
</evidence>
<keyword evidence="7" id="KW-0325">Glycoprotein</keyword>
<dbReference type="InterPro" id="IPR036465">
    <property type="entry name" value="vWFA_dom_sf"/>
</dbReference>
<dbReference type="Gene3D" id="3.40.50.410">
    <property type="entry name" value="von Willebrand factor, type A domain"/>
    <property type="match status" value="1"/>
</dbReference>
<dbReference type="PANTHER" id="PTHR10166">
    <property type="entry name" value="VOLTAGE-DEPENDENT CALCIUM CHANNEL SUBUNIT ALPHA-2/DELTA-RELATED"/>
    <property type="match status" value="1"/>
</dbReference>